<evidence type="ECO:0000256" key="1">
    <source>
        <dbReference type="SAM" id="Phobius"/>
    </source>
</evidence>
<keyword evidence="1" id="KW-1133">Transmembrane helix</keyword>
<keyword evidence="1" id="KW-0472">Membrane</keyword>
<comment type="caution">
    <text evidence="2">The sequence shown here is derived from an EMBL/GenBank/DDBJ whole genome shotgun (WGS) entry which is preliminary data.</text>
</comment>
<feature type="transmembrane region" description="Helical" evidence="1">
    <location>
        <begin position="155"/>
        <end position="180"/>
    </location>
</feature>
<feature type="transmembrane region" description="Helical" evidence="1">
    <location>
        <begin position="95"/>
        <end position="118"/>
    </location>
</feature>
<dbReference type="Proteomes" id="UP000322077">
    <property type="component" value="Unassembled WGS sequence"/>
</dbReference>
<sequence length="186" mass="19664">MAKTLFGGLVGGFALYLIGFLFWGTPLSLLAFNRIEEPQAAALQLALAQTLTSGGTGTYAIPSPGSANGSVLYGKGPIATIHYNISGFPVVDTSAMLQGLILALITGILIALAMGAVGNRVIDFASRARIAILFALGTTLYTVLGQPIFNHFGWGYWVYLFFSQFLGLAVCGLIVARWFLPRTALG</sequence>
<dbReference type="AlphaFoldDB" id="A0A5D9C5K9"/>
<evidence type="ECO:0000313" key="2">
    <source>
        <dbReference type="EMBL" id="TZG26320.1"/>
    </source>
</evidence>
<organism evidence="2 3">
    <name type="scientific">Sphingomonas montanisoli</name>
    <dbReference type="NCBI Taxonomy" id="2606412"/>
    <lineage>
        <taxon>Bacteria</taxon>
        <taxon>Pseudomonadati</taxon>
        <taxon>Pseudomonadota</taxon>
        <taxon>Alphaproteobacteria</taxon>
        <taxon>Sphingomonadales</taxon>
        <taxon>Sphingomonadaceae</taxon>
        <taxon>Sphingomonas</taxon>
    </lineage>
</organism>
<feature type="transmembrane region" description="Helical" evidence="1">
    <location>
        <begin position="5"/>
        <end position="24"/>
    </location>
</feature>
<protein>
    <submittedName>
        <fullName evidence="2">Uncharacterized protein</fullName>
    </submittedName>
</protein>
<proteinExistence type="predicted"/>
<reference evidence="2 3" key="1">
    <citation type="submission" date="2019-08" db="EMBL/GenBank/DDBJ databases">
        <authorList>
            <person name="Wang G."/>
            <person name="Xu Z."/>
        </authorList>
    </citation>
    <scope>NUCLEOTIDE SEQUENCE [LARGE SCALE GENOMIC DNA]</scope>
    <source>
        <strain evidence="2 3">ZX</strain>
    </source>
</reference>
<accession>A0A5D9C5K9</accession>
<keyword evidence="1" id="KW-0812">Transmembrane</keyword>
<name>A0A5D9C5K9_9SPHN</name>
<gene>
    <name evidence="2" type="ORF">FYJ91_15390</name>
</gene>
<dbReference type="EMBL" id="VTOU01000003">
    <property type="protein sequence ID" value="TZG26320.1"/>
    <property type="molecule type" value="Genomic_DNA"/>
</dbReference>
<keyword evidence="3" id="KW-1185">Reference proteome</keyword>
<dbReference type="RefSeq" id="WP_149523124.1">
    <property type="nucleotide sequence ID" value="NZ_VTOU01000003.1"/>
</dbReference>
<evidence type="ECO:0000313" key="3">
    <source>
        <dbReference type="Proteomes" id="UP000322077"/>
    </source>
</evidence>
<feature type="transmembrane region" description="Helical" evidence="1">
    <location>
        <begin position="130"/>
        <end position="149"/>
    </location>
</feature>